<organism evidence="12 13">
    <name type="scientific">Pseudonocardia aurantiaca</name>
    <dbReference type="NCBI Taxonomy" id="75290"/>
    <lineage>
        <taxon>Bacteria</taxon>
        <taxon>Bacillati</taxon>
        <taxon>Actinomycetota</taxon>
        <taxon>Actinomycetes</taxon>
        <taxon>Pseudonocardiales</taxon>
        <taxon>Pseudonocardiaceae</taxon>
        <taxon>Pseudonocardia</taxon>
    </lineage>
</organism>
<evidence type="ECO:0000313" key="13">
    <source>
        <dbReference type="Proteomes" id="UP001597145"/>
    </source>
</evidence>
<keyword evidence="9" id="KW-1133">Transmembrane helix</keyword>
<feature type="transmembrane region" description="Helical" evidence="9">
    <location>
        <begin position="14"/>
        <end position="36"/>
    </location>
</feature>
<proteinExistence type="predicted"/>
<accession>A0ABW4FLI4</accession>
<evidence type="ECO:0000256" key="4">
    <source>
        <dbReference type="ARBA" id="ARBA00022679"/>
    </source>
</evidence>
<dbReference type="SUPFAM" id="SSF55874">
    <property type="entry name" value="ATPase domain of HSP90 chaperone/DNA topoisomerase II/histidine kinase"/>
    <property type="match status" value="1"/>
</dbReference>
<keyword evidence="3" id="KW-0597">Phosphoprotein</keyword>
<dbReference type="Gene3D" id="3.30.565.10">
    <property type="entry name" value="Histidine kinase-like ATPase, C-terminal domain"/>
    <property type="match status" value="1"/>
</dbReference>
<keyword evidence="6 12" id="KW-0418">Kinase</keyword>
<comment type="caution">
    <text evidence="12">The sequence shown here is derived from an EMBL/GenBank/DDBJ whole genome shotgun (WGS) entry which is preliminary data.</text>
</comment>
<evidence type="ECO:0000256" key="2">
    <source>
        <dbReference type="ARBA" id="ARBA00012438"/>
    </source>
</evidence>
<keyword evidence="9" id="KW-0472">Membrane</keyword>
<name>A0ABW4FLI4_9PSEU</name>
<feature type="transmembrane region" description="Helical" evidence="9">
    <location>
        <begin position="113"/>
        <end position="133"/>
    </location>
</feature>
<dbReference type="EMBL" id="JBHUCP010000009">
    <property type="protein sequence ID" value="MFD1530967.1"/>
    <property type="molecule type" value="Genomic_DNA"/>
</dbReference>
<feature type="transmembrane region" description="Helical" evidence="9">
    <location>
        <begin position="48"/>
        <end position="66"/>
    </location>
</feature>
<evidence type="ECO:0000256" key="9">
    <source>
        <dbReference type="SAM" id="Phobius"/>
    </source>
</evidence>
<evidence type="ECO:0000259" key="11">
    <source>
        <dbReference type="Pfam" id="PF07730"/>
    </source>
</evidence>
<dbReference type="InterPro" id="IPR050482">
    <property type="entry name" value="Sensor_HK_TwoCompSys"/>
</dbReference>
<evidence type="ECO:0000313" key="12">
    <source>
        <dbReference type="EMBL" id="MFD1530967.1"/>
    </source>
</evidence>
<dbReference type="GO" id="GO:0016301">
    <property type="term" value="F:kinase activity"/>
    <property type="evidence" value="ECO:0007669"/>
    <property type="project" value="UniProtKB-KW"/>
</dbReference>
<evidence type="ECO:0000256" key="5">
    <source>
        <dbReference type="ARBA" id="ARBA00022741"/>
    </source>
</evidence>
<feature type="transmembrane region" description="Helical" evidence="9">
    <location>
        <begin position="139"/>
        <end position="161"/>
    </location>
</feature>
<keyword evidence="4" id="KW-0808">Transferase</keyword>
<dbReference type="Pfam" id="PF07730">
    <property type="entry name" value="HisKA_3"/>
    <property type="match status" value="1"/>
</dbReference>
<keyword evidence="7" id="KW-0067">ATP-binding</keyword>
<keyword evidence="8" id="KW-0902">Two-component regulatory system</keyword>
<dbReference type="RefSeq" id="WP_343971034.1">
    <property type="nucleotide sequence ID" value="NZ_BAAAJG010000002.1"/>
</dbReference>
<dbReference type="CDD" id="cd16917">
    <property type="entry name" value="HATPase_UhpB-NarQ-NarX-like"/>
    <property type="match status" value="1"/>
</dbReference>
<evidence type="ECO:0000256" key="7">
    <source>
        <dbReference type="ARBA" id="ARBA00022840"/>
    </source>
</evidence>
<protein>
    <recommendedName>
        <fullName evidence="2">histidine kinase</fullName>
        <ecNumber evidence="2">2.7.13.3</ecNumber>
    </recommendedName>
</protein>
<dbReference type="InterPro" id="IPR011712">
    <property type="entry name" value="Sig_transdc_His_kin_sub3_dim/P"/>
</dbReference>
<dbReference type="InterPro" id="IPR003594">
    <property type="entry name" value="HATPase_dom"/>
</dbReference>
<gene>
    <name evidence="12" type="ORF">ACFSCY_16110</name>
</gene>
<keyword evidence="5" id="KW-0547">Nucleotide-binding</keyword>
<evidence type="ECO:0000256" key="8">
    <source>
        <dbReference type="ARBA" id="ARBA00023012"/>
    </source>
</evidence>
<dbReference type="Pfam" id="PF02518">
    <property type="entry name" value="HATPase_c"/>
    <property type="match status" value="1"/>
</dbReference>
<evidence type="ECO:0000259" key="10">
    <source>
        <dbReference type="Pfam" id="PF02518"/>
    </source>
</evidence>
<feature type="domain" description="Signal transduction histidine kinase subgroup 3 dimerisation and phosphoacceptor" evidence="11">
    <location>
        <begin position="186"/>
        <end position="251"/>
    </location>
</feature>
<evidence type="ECO:0000256" key="6">
    <source>
        <dbReference type="ARBA" id="ARBA00022777"/>
    </source>
</evidence>
<evidence type="ECO:0000256" key="3">
    <source>
        <dbReference type="ARBA" id="ARBA00022553"/>
    </source>
</evidence>
<comment type="catalytic activity">
    <reaction evidence="1">
        <text>ATP + protein L-histidine = ADP + protein N-phospho-L-histidine.</text>
        <dbReference type="EC" id="2.7.13.3"/>
    </reaction>
</comment>
<dbReference type="EC" id="2.7.13.3" evidence="2"/>
<dbReference type="InterPro" id="IPR036890">
    <property type="entry name" value="HATPase_C_sf"/>
</dbReference>
<evidence type="ECO:0000256" key="1">
    <source>
        <dbReference type="ARBA" id="ARBA00000085"/>
    </source>
</evidence>
<dbReference type="PANTHER" id="PTHR24421">
    <property type="entry name" value="NITRATE/NITRITE SENSOR PROTEIN NARX-RELATED"/>
    <property type="match status" value="1"/>
</dbReference>
<feature type="domain" description="Histidine kinase/HSP90-like ATPase" evidence="10">
    <location>
        <begin position="298"/>
        <end position="382"/>
    </location>
</feature>
<reference evidence="13" key="1">
    <citation type="journal article" date="2019" name="Int. J. Syst. Evol. Microbiol.">
        <title>The Global Catalogue of Microorganisms (GCM) 10K type strain sequencing project: providing services to taxonomists for standard genome sequencing and annotation.</title>
        <authorList>
            <consortium name="The Broad Institute Genomics Platform"/>
            <consortium name="The Broad Institute Genome Sequencing Center for Infectious Disease"/>
            <person name="Wu L."/>
            <person name="Ma J."/>
        </authorList>
    </citation>
    <scope>NUCLEOTIDE SEQUENCE [LARGE SCALE GENOMIC DNA]</scope>
    <source>
        <strain evidence="13">JCM 12165</strain>
    </source>
</reference>
<keyword evidence="13" id="KW-1185">Reference proteome</keyword>
<dbReference type="Gene3D" id="1.20.5.1930">
    <property type="match status" value="1"/>
</dbReference>
<dbReference type="Proteomes" id="UP001597145">
    <property type="component" value="Unassembled WGS sequence"/>
</dbReference>
<sequence>MCPPPRPSRWAPPWWAGVLPTVVLPVAVGVITLVGTLLTQPHVTPMRLLDAFGVVLLLAGPAALVVRRWNPPAVYAGIAALLVAYLGFGYPFGPVPLAAVTALATTLLTGHRAAAYAITAAAFPAVVLVRVLLRPELGFPLTGASGWLAWVAAFIAATELWRARRERREQAGAAAAEAERRRGSEERLRMARDLHDSLGHHISLINVQAGVALYLMDDDPEQARTALAAIKQSSRDLLHEMRATLGVLRGVDEEPPQHPVAGLARLDELVAATRTAGLPVTVEVAGDPRELPPSVDAAAYRIMQEALTNTRKHAGPARASVRLTYTEDGILMRIDDDGAGPGVLATGGGNGLPGMRERAAALGGSLTAGPRPGGGFRVDAHLLTAGVGR</sequence>
<keyword evidence="9" id="KW-0812">Transmembrane</keyword>
<feature type="transmembrane region" description="Helical" evidence="9">
    <location>
        <begin position="72"/>
        <end position="92"/>
    </location>
</feature>
<dbReference type="PANTHER" id="PTHR24421:SF10">
    <property type="entry name" value="NITRATE_NITRITE SENSOR PROTEIN NARQ"/>
    <property type="match status" value="1"/>
</dbReference>